<dbReference type="Pfam" id="PF05118">
    <property type="entry name" value="Asp_Arg_Hydrox"/>
    <property type="match status" value="2"/>
</dbReference>
<dbReference type="GO" id="GO:0051213">
    <property type="term" value="F:dioxygenase activity"/>
    <property type="evidence" value="ECO:0007669"/>
    <property type="project" value="UniProtKB-KW"/>
</dbReference>
<feature type="domain" description="Aspartyl/asparaginy/proline hydroxylase" evidence="4">
    <location>
        <begin position="165"/>
        <end position="269"/>
    </location>
</feature>
<evidence type="ECO:0000256" key="3">
    <source>
        <dbReference type="ARBA" id="ARBA00023002"/>
    </source>
</evidence>
<comment type="caution">
    <text evidence="5">The sequence shown here is derived from an EMBL/GenBank/DDBJ whole genome shotgun (WGS) entry which is preliminary data.</text>
</comment>
<evidence type="ECO:0000259" key="4">
    <source>
        <dbReference type="Pfam" id="PF05118"/>
    </source>
</evidence>
<dbReference type="GO" id="GO:0016020">
    <property type="term" value="C:membrane"/>
    <property type="evidence" value="ECO:0007669"/>
    <property type="project" value="TreeGrafter"/>
</dbReference>
<evidence type="ECO:0000256" key="1">
    <source>
        <dbReference type="ARBA" id="ARBA00007730"/>
    </source>
</evidence>
<evidence type="ECO:0000313" key="6">
    <source>
        <dbReference type="Proteomes" id="UP001166674"/>
    </source>
</evidence>
<dbReference type="Proteomes" id="UP001166674">
    <property type="component" value="Unassembled WGS sequence"/>
</dbReference>
<dbReference type="AlphaFoldDB" id="A0AA41MCZ2"/>
<dbReference type="EMBL" id="JAATJV010139343">
    <property type="protein sequence ID" value="MBZ3869601.1"/>
    <property type="molecule type" value="Genomic_DNA"/>
</dbReference>
<dbReference type="InterPro" id="IPR007803">
    <property type="entry name" value="Asp/Arg/Pro-Hydrxlase"/>
</dbReference>
<accession>A0AA41MCZ2</accession>
<name>A0AA41MCZ2_SCICA</name>
<keyword evidence="3" id="KW-0560">Oxidoreductase</keyword>
<feature type="domain" description="Aspartyl/asparaginy/proline hydroxylase" evidence="4">
    <location>
        <begin position="314"/>
        <end position="369"/>
    </location>
</feature>
<reference evidence="5" key="1">
    <citation type="submission" date="2020-03" db="EMBL/GenBank/DDBJ databases">
        <title>Studies in the Genomics of Life Span.</title>
        <authorList>
            <person name="Glass D."/>
        </authorList>
    </citation>
    <scope>NUCLEOTIDE SEQUENCE</scope>
    <source>
        <strain evidence="5">SUZIE</strain>
        <tissue evidence="5">Muscle</tissue>
    </source>
</reference>
<sequence length="387" mass="43557">MSLEWLVAWGWSLDGLRDCVATGIQSVRDCDSTAVVTVACLLVLFVWYCYHVGREQPRPYASVNALMQGAEARGLQNGLAPCPAPECARRSPEGFNHKLYHNLQEYAKRYSWSGMGRIHKGVREQGRYLSSRPSIQKPEVFFLPDLPTTPYFSRDAQRHDVELLERNFQTVLCEFEALYRAFSNCSLPQGWRLNSTPSGEWFTFYLVNQGVCVPRNCRKCPRTYRLLGSLRTCIGNNVFGNACISVLSPGTVITEHYGPTNIRIRCHLGTLQTLFTEHVVPSAEPCRELALEGRHPCWLRVESRTTQATVIPRGLKTPSGCELVVGGEPQCWAEGRCLLFDDSFLHTAFHEGSAEDGPRVVFMVDLWHPNVAAAERQALDFIFAPGR</sequence>
<dbReference type="PANTHER" id="PTHR46332:SF3">
    <property type="entry name" value="ASPARTATE BETA-HYDROXYLASE DOMAIN-CONTAINING PROTEIN 2"/>
    <property type="match status" value="1"/>
</dbReference>
<dbReference type="Gene3D" id="2.60.120.330">
    <property type="entry name" value="B-lactam Antibiotic, Isopenicillin N Synthase, Chain"/>
    <property type="match status" value="1"/>
</dbReference>
<evidence type="ECO:0000313" key="5">
    <source>
        <dbReference type="EMBL" id="MBZ3869601.1"/>
    </source>
</evidence>
<comment type="similarity">
    <text evidence="1">Belongs to the aspartyl/asparaginyl beta-hydroxylase family.</text>
</comment>
<evidence type="ECO:0000256" key="2">
    <source>
        <dbReference type="ARBA" id="ARBA00022964"/>
    </source>
</evidence>
<gene>
    <name evidence="5" type="ORF">SUZIE_103755</name>
</gene>
<dbReference type="InterPro" id="IPR027443">
    <property type="entry name" value="IPNS-like_sf"/>
</dbReference>
<organism evidence="5 6">
    <name type="scientific">Sciurus carolinensis</name>
    <name type="common">Eastern gray squirrel</name>
    <dbReference type="NCBI Taxonomy" id="30640"/>
    <lineage>
        <taxon>Eukaryota</taxon>
        <taxon>Metazoa</taxon>
        <taxon>Chordata</taxon>
        <taxon>Craniata</taxon>
        <taxon>Vertebrata</taxon>
        <taxon>Euteleostomi</taxon>
        <taxon>Mammalia</taxon>
        <taxon>Eutheria</taxon>
        <taxon>Euarchontoglires</taxon>
        <taxon>Glires</taxon>
        <taxon>Rodentia</taxon>
        <taxon>Sciuromorpha</taxon>
        <taxon>Sciuridae</taxon>
        <taxon>Sciurinae</taxon>
        <taxon>Sciurini</taxon>
        <taxon>Sciurus</taxon>
    </lineage>
</organism>
<dbReference type="PANTHER" id="PTHR46332">
    <property type="entry name" value="ASPARTATE BETA-HYDROXYLASE DOMAIN-CONTAINING PROTEIN 2"/>
    <property type="match status" value="1"/>
</dbReference>
<keyword evidence="6" id="KW-1185">Reference proteome</keyword>
<keyword evidence="2" id="KW-0223">Dioxygenase</keyword>
<proteinExistence type="inferred from homology"/>
<dbReference type="InterPro" id="IPR051821">
    <property type="entry name" value="Asp/Asn_beta-hydroxylase"/>
</dbReference>
<protein>
    <submittedName>
        <fullName evidence="5">Aspartate beta-hydroxylase domain-containing protein 2</fullName>
    </submittedName>
</protein>